<dbReference type="PROSITE" id="PS00135">
    <property type="entry name" value="TRYPSIN_SER"/>
    <property type="match status" value="1"/>
</dbReference>
<dbReference type="GO" id="GO:0006508">
    <property type="term" value="P:proteolysis"/>
    <property type="evidence" value="ECO:0007669"/>
    <property type="project" value="UniProtKB-KW"/>
</dbReference>
<dbReference type="EMBL" id="QDEB01001686">
    <property type="protein sequence ID" value="RZC43130.1"/>
    <property type="molecule type" value="Genomic_DNA"/>
</dbReference>
<dbReference type="Proteomes" id="UP000292052">
    <property type="component" value="Unassembled WGS sequence"/>
</dbReference>
<dbReference type="SUPFAM" id="SSF50494">
    <property type="entry name" value="Trypsin-like serine proteases"/>
    <property type="match status" value="1"/>
</dbReference>
<dbReference type="Gene3D" id="2.40.10.10">
    <property type="entry name" value="Trypsin-like serine proteases"/>
    <property type="match status" value="2"/>
</dbReference>
<dbReference type="GO" id="GO:0005576">
    <property type="term" value="C:extracellular region"/>
    <property type="evidence" value="ECO:0007669"/>
    <property type="project" value="UniProtKB-SubCell"/>
</dbReference>
<sequence>MRHRKNDESECGIVSVPLVIGGTRASVKEFPHMAVIGFGITRKSKLSWDCGGALISDLYILTAAHCMESRELGPAQAVKLGIVDIEDENDLQERDIVEKIPHPRYARASKENDIALIKMDRPVEFTPTVRPACLNNNEIEINRKAFATGFGKLSYDADRGSRYLMKVTLTIYDSPPCAAALKSSFQKFVTETMLCAGEMKGGKDTCQGDSGGPLQIVMKEPYCMYGIIGITSYGKFCGFANSPAVYTKVSSYIPWIESIVWKDN</sequence>
<keyword evidence="10" id="KW-1185">Reference proteome</keyword>
<comment type="subcellular location">
    <subcellularLocation>
        <location evidence="1">Secreted</location>
    </subcellularLocation>
</comment>
<evidence type="ECO:0000256" key="1">
    <source>
        <dbReference type="ARBA" id="ARBA00004613"/>
    </source>
</evidence>
<organism evidence="9 10">
    <name type="scientific">Asbolus verrucosus</name>
    <name type="common">Desert ironclad beetle</name>
    <dbReference type="NCBI Taxonomy" id="1661398"/>
    <lineage>
        <taxon>Eukaryota</taxon>
        <taxon>Metazoa</taxon>
        <taxon>Ecdysozoa</taxon>
        <taxon>Arthropoda</taxon>
        <taxon>Hexapoda</taxon>
        <taxon>Insecta</taxon>
        <taxon>Pterygota</taxon>
        <taxon>Neoptera</taxon>
        <taxon>Endopterygota</taxon>
        <taxon>Coleoptera</taxon>
        <taxon>Polyphaga</taxon>
        <taxon>Cucujiformia</taxon>
        <taxon>Tenebrionidae</taxon>
        <taxon>Pimeliinae</taxon>
        <taxon>Asbolus</taxon>
    </lineage>
</organism>
<accession>A0A482WD86</accession>
<dbReference type="CDD" id="cd00190">
    <property type="entry name" value="Tryp_SPc"/>
    <property type="match status" value="1"/>
</dbReference>
<gene>
    <name evidence="9" type="ORF">BDFB_000203</name>
</gene>
<dbReference type="InterPro" id="IPR018114">
    <property type="entry name" value="TRYPSIN_HIS"/>
</dbReference>
<dbReference type="InterPro" id="IPR033116">
    <property type="entry name" value="TRYPSIN_SER"/>
</dbReference>
<dbReference type="FunFam" id="2.40.10.10:FF:000015">
    <property type="entry name" value="Atrial natriuretic peptide-converting enzyme"/>
    <property type="match status" value="1"/>
</dbReference>
<dbReference type="GO" id="GO:0004252">
    <property type="term" value="F:serine-type endopeptidase activity"/>
    <property type="evidence" value="ECO:0007669"/>
    <property type="project" value="InterPro"/>
</dbReference>
<dbReference type="PANTHER" id="PTHR24252">
    <property type="entry name" value="ACROSIN-RELATED"/>
    <property type="match status" value="1"/>
</dbReference>
<reference evidence="9 10" key="1">
    <citation type="submission" date="2017-03" db="EMBL/GenBank/DDBJ databases">
        <title>Genome of the blue death feigning beetle - Asbolus verrucosus.</title>
        <authorList>
            <person name="Rider S.D."/>
        </authorList>
    </citation>
    <scope>NUCLEOTIDE SEQUENCE [LARGE SCALE GENOMIC DNA]</scope>
    <source>
        <strain evidence="9">Butters</strain>
        <tissue evidence="9">Head and leg muscle</tissue>
    </source>
</reference>
<evidence type="ECO:0000256" key="4">
    <source>
        <dbReference type="ARBA" id="ARBA00022801"/>
    </source>
</evidence>
<keyword evidence="3 7" id="KW-0645">Protease</keyword>
<evidence type="ECO:0000256" key="6">
    <source>
        <dbReference type="ARBA" id="ARBA00023157"/>
    </source>
</evidence>
<dbReference type="SMART" id="SM00020">
    <property type="entry name" value="Tryp_SPc"/>
    <property type="match status" value="1"/>
</dbReference>
<dbReference type="PROSITE" id="PS00134">
    <property type="entry name" value="TRYPSIN_HIS"/>
    <property type="match status" value="1"/>
</dbReference>
<keyword evidence="4 7" id="KW-0378">Hydrolase</keyword>
<dbReference type="OrthoDB" id="6339452at2759"/>
<protein>
    <submittedName>
        <fullName evidence="9">Serine protease snake-like</fullName>
    </submittedName>
</protein>
<dbReference type="InterPro" id="IPR009003">
    <property type="entry name" value="Peptidase_S1_PA"/>
</dbReference>
<dbReference type="Pfam" id="PF00089">
    <property type="entry name" value="Trypsin"/>
    <property type="match status" value="1"/>
</dbReference>
<dbReference type="InterPro" id="IPR001254">
    <property type="entry name" value="Trypsin_dom"/>
</dbReference>
<dbReference type="AlphaFoldDB" id="A0A482WD86"/>
<evidence type="ECO:0000256" key="7">
    <source>
        <dbReference type="RuleBase" id="RU363034"/>
    </source>
</evidence>
<dbReference type="STRING" id="1661398.A0A482WD86"/>
<proteinExistence type="predicted"/>
<dbReference type="PRINTS" id="PR00722">
    <property type="entry name" value="CHYMOTRYPSIN"/>
</dbReference>
<evidence type="ECO:0000256" key="5">
    <source>
        <dbReference type="ARBA" id="ARBA00022825"/>
    </source>
</evidence>
<evidence type="ECO:0000313" key="9">
    <source>
        <dbReference type="EMBL" id="RZC43130.1"/>
    </source>
</evidence>
<feature type="domain" description="Peptidase S1" evidence="8">
    <location>
        <begin position="19"/>
        <end position="261"/>
    </location>
</feature>
<evidence type="ECO:0000256" key="2">
    <source>
        <dbReference type="ARBA" id="ARBA00022525"/>
    </source>
</evidence>
<keyword evidence="6" id="KW-1015">Disulfide bond</keyword>
<evidence type="ECO:0000256" key="3">
    <source>
        <dbReference type="ARBA" id="ARBA00022670"/>
    </source>
</evidence>
<dbReference type="InterPro" id="IPR001314">
    <property type="entry name" value="Peptidase_S1A"/>
</dbReference>
<dbReference type="PANTHER" id="PTHR24252:SF7">
    <property type="entry name" value="HYALIN"/>
    <property type="match status" value="1"/>
</dbReference>
<keyword evidence="5 7" id="KW-0720">Serine protease</keyword>
<name>A0A482WD86_ASBVE</name>
<keyword evidence="2" id="KW-0964">Secreted</keyword>
<dbReference type="PROSITE" id="PS50240">
    <property type="entry name" value="TRYPSIN_DOM"/>
    <property type="match status" value="1"/>
</dbReference>
<comment type="caution">
    <text evidence="9">The sequence shown here is derived from an EMBL/GenBank/DDBJ whole genome shotgun (WGS) entry which is preliminary data.</text>
</comment>
<feature type="non-terminal residue" evidence="9">
    <location>
        <position position="264"/>
    </location>
</feature>
<evidence type="ECO:0000313" key="10">
    <source>
        <dbReference type="Proteomes" id="UP000292052"/>
    </source>
</evidence>
<evidence type="ECO:0000259" key="8">
    <source>
        <dbReference type="PROSITE" id="PS50240"/>
    </source>
</evidence>
<dbReference type="InterPro" id="IPR043504">
    <property type="entry name" value="Peptidase_S1_PA_chymotrypsin"/>
</dbReference>